<reference evidence="4 5" key="1">
    <citation type="submission" date="2018-09" db="EMBL/GenBank/DDBJ databases">
        <title>Novel species of Cryobacterium.</title>
        <authorList>
            <person name="Liu Q."/>
            <person name="Xin Y.-H."/>
        </authorList>
    </citation>
    <scope>NUCLEOTIDE SEQUENCE [LARGE SCALE GENOMIC DNA]</scope>
    <source>
        <strain evidence="4 5">Hh39</strain>
    </source>
</reference>
<dbReference type="InterPro" id="IPR052367">
    <property type="entry name" value="Thiosulfate_ST/Rhodanese-like"/>
</dbReference>
<dbReference type="CDD" id="cd00158">
    <property type="entry name" value="RHOD"/>
    <property type="match status" value="1"/>
</dbReference>
<evidence type="ECO:0000313" key="5">
    <source>
        <dbReference type="Proteomes" id="UP000272015"/>
    </source>
</evidence>
<gene>
    <name evidence="4" type="ORF">D6T64_19500</name>
</gene>
<dbReference type="RefSeq" id="WP_119976350.1">
    <property type="nucleotide sequence ID" value="NZ_JBHSQA010000004.1"/>
</dbReference>
<dbReference type="PANTHER" id="PTHR45431">
    <property type="entry name" value="RHODANESE-LIKE DOMAIN-CONTAINING PROTEIN 15, CHLOROPLASTIC"/>
    <property type="match status" value="1"/>
</dbReference>
<dbReference type="SMART" id="SM00450">
    <property type="entry name" value="RHOD"/>
    <property type="match status" value="1"/>
</dbReference>
<feature type="transmembrane region" description="Helical" evidence="2">
    <location>
        <begin position="50"/>
        <end position="73"/>
    </location>
</feature>
<dbReference type="PROSITE" id="PS50206">
    <property type="entry name" value="RHODANESE_3"/>
    <property type="match status" value="1"/>
</dbReference>
<feature type="transmembrane region" description="Helical" evidence="2">
    <location>
        <begin position="16"/>
        <end position="38"/>
    </location>
</feature>
<dbReference type="OrthoDB" id="9800872at2"/>
<evidence type="ECO:0000256" key="1">
    <source>
        <dbReference type="SAM" id="MobiDB-lite"/>
    </source>
</evidence>
<dbReference type="Gene3D" id="3.40.250.10">
    <property type="entry name" value="Rhodanese-like domain"/>
    <property type="match status" value="1"/>
</dbReference>
<protein>
    <recommendedName>
        <fullName evidence="3">Rhodanese domain-containing protein</fullName>
    </recommendedName>
</protein>
<dbReference type="AlphaFoldDB" id="A0A3A5MJU9"/>
<keyword evidence="2" id="KW-1133">Transmembrane helix</keyword>
<keyword evidence="2" id="KW-0472">Membrane</keyword>
<accession>A0A3A5MJU9</accession>
<name>A0A3A5MJU9_9MICO</name>
<feature type="domain" description="Rhodanese" evidence="3">
    <location>
        <begin position="210"/>
        <end position="299"/>
    </location>
</feature>
<evidence type="ECO:0000256" key="2">
    <source>
        <dbReference type="SAM" id="Phobius"/>
    </source>
</evidence>
<dbReference type="SUPFAM" id="SSF52821">
    <property type="entry name" value="Rhodanese/Cell cycle control phosphatase"/>
    <property type="match status" value="1"/>
</dbReference>
<sequence>MSILVRDLGAWTGRRWLLAAGTAAAAFIGMVAAGGLVVTADAALGNPSVAAWWALPAVVVVSALVAMVVASYVNTPIGADATMCDTRWPLFGLVGIYLATELRSLEPVLSTPVRPVVALAAVTLLVWALRSRLAKEHRATAARVADSDAQPGGGLHHLPAAVRPRGAARRIRSHPTRKPPMKKTLATLVLALTAVFGLAACAPTADPIEVTANTVVIDVRTAAEYDAGHLEGAVNIDVESADFDALVGALPTDGEYVVYCASGNRSSGAVLRMADLGFTAVTDAGGISAAESATGLAVVAAP</sequence>
<feature type="transmembrane region" description="Helical" evidence="2">
    <location>
        <begin position="112"/>
        <end position="129"/>
    </location>
</feature>
<feature type="compositionally biased region" description="Basic residues" evidence="1">
    <location>
        <begin position="166"/>
        <end position="179"/>
    </location>
</feature>
<dbReference type="InterPro" id="IPR001763">
    <property type="entry name" value="Rhodanese-like_dom"/>
</dbReference>
<evidence type="ECO:0000313" key="4">
    <source>
        <dbReference type="EMBL" id="RJT85129.1"/>
    </source>
</evidence>
<comment type="caution">
    <text evidence="4">The sequence shown here is derived from an EMBL/GenBank/DDBJ whole genome shotgun (WGS) entry which is preliminary data.</text>
</comment>
<organism evidence="4 5">
    <name type="scientific">Cryobacterium melibiosiphilum</name>
    <dbReference type="NCBI Taxonomy" id="995039"/>
    <lineage>
        <taxon>Bacteria</taxon>
        <taxon>Bacillati</taxon>
        <taxon>Actinomycetota</taxon>
        <taxon>Actinomycetes</taxon>
        <taxon>Micrococcales</taxon>
        <taxon>Microbacteriaceae</taxon>
        <taxon>Cryobacterium</taxon>
    </lineage>
</organism>
<dbReference type="Proteomes" id="UP000272015">
    <property type="component" value="Unassembled WGS sequence"/>
</dbReference>
<dbReference type="EMBL" id="QZVS01000096">
    <property type="protein sequence ID" value="RJT85129.1"/>
    <property type="molecule type" value="Genomic_DNA"/>
</dbReference>
<feature type="transmembrane region" description="Helical" evidence="2">
    <location>
        <begin position="185"/>
        <end position="205"/>
    </location>
</feature>
<dbReference type="PANTHER" id="PTHR45431:SF3">
    <property type="entry name" value="RHODANESE-LIKE DOMAIN-CONTAINING PROTEIN 15, CHLOROPLASTIC"/>
    <property type="match status" value="1"/>
</dbReference>
<feature type="region of interest" description="Disordered" evidence="1">
    <location>
        <begin position="144"/>
        <end position="179"/>
    </location>
</feature>
<keyword evidence="2" id="KW-0812">Transmembrane</keyword>
<keyword evidence="5" id="KW-1185">Reference proteome</keyword>
<evidence type="ECO:0000259" key="3">
    <source>
        <dbReference type="PROSITE" id="PS50206"/>
    </source>
</evidence>
<dbReference type="InterPro" id="IPR036873">
    <property type="entry name" value="Rhodanese-like_dom_sf"/>
</dbReference>
<dbReference type="Pfam" id="PF00581">
    <property type="entry name" value="Rhodanese"/>
    <property type="match status" value="1"/>
</dbReference>
<proteinExistence type="predicted"/>